<evidence type="ECO:0000313" key="1">
    <source>
        <dbReference type="EMBL" id="RNF04022.1"/>
    </source>
</evidence>
<comment type="caution">
    <text evidence="1">The sequence shown here is derived from an EMBL/GenBank/DDBJ whole genome shotgun (WGS) entry which is preliminary data.</text>
</comment>
<organism evidence="1 2">
    <name type="scientific">Trypanosoma rangeli</name>
    <dbReference type="NCBI Taxonomy" id="5698"/>
    <lineage>
        <taxon>Eukaryota</taxon>
        <taxon>Discoba</taxon>
        <taxon>Euglenozoa</taxon>
        <taxon>Kinetoplastea</taxon>
        <taxon>Metakinetoplastina</taxon>
        <taxon>Trypanosomatida</taxon>
        <taxon>Trypanosomatidae</taxon>
        <taxon>Trypanosoma</taxon>
        <taxon>Herpetosoma</taxon>
    </lineage>
</organism>
<evidence type="ECO:0000313" key="2">
    <source>
        <dbReference type="Proteomes" id="UP000283634"/>
    </source>
</evidence>
<accession>A0A3R7MK79</accession>
<dbReference type="AlphaFoldDB" id="A0A3R7MK79"/>
<name>A0A3R7MK79_TRYRA</name>
<keyword evidence="2" id="KW-1185">Reference proteome</keyword>
<dbReference type="Proteomes" id="UP000283634">
    <property type="component" value="Unassembled WGS sequence"/>
</dbReference>
<dbReference type="GeneID" id="40329405"/>
<dbReference type="EMBL" id="MKGL01000176">
    <property type="protein sequence ID" value="RNF04022.1"/>
    <property type="molecule type" value="Genomic_DNA"/>
</dbReference>
<dbReference type="RefSeq" id="XP_029237858.1">
    <property type="nucleotide sequence ID" value="XM_029382351.1"/>
</dbReference>
<gene>
    <name evidence="1" type="ORF">TraAM80_05472</name>
</gene>
<protein>
    <submittedName>
        <fullName evidence="1">Uncharacterized protein</fullName>
    </submittedName>
</protein>
<sequence length="107" mass="11441">MKGTCSDAAVGFGSTRKCTEIAARPFRLDTLAFSALLALMRESSNKVRSQVKLFKACRLCGYCHCTSRPSFSSVWGRASTAVLFYDSALNEGRDGWAGGGGSAPLHL</sequence>
<proteinExistence type="predicted"/>
<reference evidence="1 2" key="1">
    <citation type="journal article" date="2018" name="BMC Genomics">
        <title>Genomic comparison of Trypanosoma conorhini and Trypanosoma rangeli to Trypanosoma cruzi strains of high and low virulence.</title>
        <authorList>
            <person name="Bradwell K.R."/>
            <person name="Koparde V.N."/>
            <person name="Matveyev A.V."/>
            <person name="Serrano M.G."/>
            <person name="Alves J.M."/>
            <person name="Parikh H."/>
            <person name="Huang B."/>
            <person name="Lee V."/>
            <person name="Espinosa-Alvarez O."/>
            <person name="Ortiz P.A."/>
            <person name="Costa-Martins A.G."/>
            <person name="Teixeira M.M."/>
            <person name="Buck G.A."/>
        </authorList>
    </citation>
    <scope>NUCLEOTIDE SEQUENCE [LARGE SCALE GENOMIC DNA]</scope>
    <source>
        <strain evidence="1 2">AM80</strain>
    </source>
</reference>